<dbReference type="EMBL" id="ML210319">
    <property type="protein sequence ID" value="TFK19936.1"/>
    <property type="molecule type" value="Genomic_DNA"/>
</dbReference>
<feature type="compositionally biased region" description="Basic and acidic residues" evidence="1">
    <location>
        <begin position="35"/>
        <end position="46"/>
    </location>
</feature>
<organism evidence="3 4">
    <name type="scientific">Coprinopsis marcescibilis</name>
    <name type="common">Agaric fungus</name>
    <name type="synonym">Psathyrella marcescibilis</name>
    <dbReference type="NCBI Taxonomy" id="230819"/>
    <lineage>
        <taxon>Eukaryota</taxon>
        <taxon>Fungi</taxon>
        <taxon>Dikarya</taxon>
        <taxon>Basidiomycota</taxon>
        <taxon>Agaricomycotina</taxon>
        <taxon>Agaricomycetes</taxon>
        <taxon>Agaricomycetidae</taxon>
        <taxon>Agaricales</taxon>
        <taxon>Agaricineae</taxon>
        <taxon>Psathyrellaceae</taxon>
        <taxon>Coprinopsis</taxon>
    </lineage>
</organism>
<gene>
    <name evidence="3" type="ORF">FA15DRAFT_708563</name>
</gene>
<accession>A0A5C3KIE4</accession>
<evidence type="ECO:0000256" key="2">
    <source>
        <dbReference type="SAM" id="SignalP"/>
    </source>
</evidence>
<name>A0A5C3KIE4_COPMA</name>
<evidence type="ECO:0000313" key="4">
    <source>
        <dbReference type="Proteomes" id="UP000307440"/>
    </source>
</evidence>
<evidence type="ECO:0000313" key="3">
    <source>
        <dbReference type="EMBL" id="TFK19936.1"/>
    </source>
</evidence>
<sequence length="112" mass="12307">MVQTTVALVFIAIVGALLPSAFASPLDLSGNADLSARKAEPQRGRNDEDDVEAREPQLGRGRKAIRDEDDVEARDPQLGRGRKAIRAEDDVEARDPRLGRGRKAIRSFDKLD</sequence>
<feature type="region of interest" description="Disordered" evidence="1">
    <location>
        <begin position="34"/>
        <end position="99"/>
    </location>
</feature>
<feature type="chain" id="PRO_5022828773" evidence="2">
    <location>
        <begin position="24"/>
        <end position="112"/>
    </location>
</feature>
<keyword evidence="2" id="KW-0732">Signal</keyword>
<protein>
    <submittedName>
        <fullName evidence="3">Uncharacterized protein</fullName>
    </submittedName>
</protein>
<proteinExistence type="predicted"/>
<dbReference type="Proteomes" id="UP000307440">
    <property type="component" value="Unassembled WGS sequence"/>
</dbReference>
<evidence type="ECO:0000256" key="1">
    <source>
        <dbReference type="SAM" id="MobiDB-lite"/>
    </source>
</evidence>
<dbReference type="AlphaFoldDB" id="A0A5C3KIE4"/>
<feature type="compositionally biased region" description="Basic and acidic residues" evidence="1">
    <location>
        <begin position="85"/>
        <end position="98"/>
    </location>
</feature>
<reference evidence="3 4" key="1">
    <citation type="journal article" date="2019" name="Nat. Ecol. Evol.">
        <title>Megaphylogeny resolves global patterns of mushroom evolution.</title>
        <authorList>
            <person name="Varga T."/>
            <person name="Krizsan K."/>
            <person name="Foldi C."/>
            <person name="Dima B."/>
            <person name="Sanchez-Garcia M."/>
            <person name="Sanchez-Ramirez S."/>
            <person name="Szollosi G.J."/>
            <person name="Szarkandi J.G."/>
            <person name="Papp V."/>
            <person name="Albert L."/>
            <person name="Andreopoulos W."/>
            <person name="Angelini C."/>
            <person name="Antonin V."/>
            <person name="Barry K.W."/>
            <person name="Bougher N.L."/>
            <person name="Buchanan P."/>
            <person name="Buyck B."/>
            <person name="Bense V."/>
            <person name="Catcheside P."/>
            <person name="Chovatia M."/>
            <person name="Cooper J."/>
            <person name="Damon W."/>
            <person name="Desjardin D."/>
            <person name="Finy P."/>
            <person name="Geml J."/>
            <person name="Haridas S."/>
            <person name="Hughes K."/>
            <person name="Justo A."/>
            <person name="Karasinski D."/>
            <person name="Kautmanova I."/>
            <person name="Kiss B."/>
            <person name="Kocsube S."/>
            <person name="Kotiranta H."/>
            <person name="LaButti K.M."/>
            <person name="Lechner B.E."/>
            <person name="Liimatainen K."/>
            <person name="Lipzen A."/>
            <person name="Lukacs Z."/>
            <person name="Mihaltcheva S."/>
            <person name="Morgado L.N."/>
            <person name="Niskanen T."/>
            <person name="Noordeloos M.E."/>
            <person name="Ohm R.A."/>
            <person name="Ortiz-Santana B."/>
            <person name="Ovrebo C."/>
            <person name="Racz N."/>
            <person name="Riley R."/>
            <person name="Savchenko A."/>
            <person name="Shiryaev A."/>
            <person name="Soop K."/>
            <person name="Spirin V."/>
            <person name="Szebenyi C."/>
            <person name="Tomsovsky M."/>
            <person name="Tulloss R.E."/>
            <person name="Uehling J."/>
            <person name="Grigoriev I.V."/>
            <person name="Vagvolgyi C."/>
            <person name="Papp T."/>
            <person name="Martin F.M."/>
            <person name="Miettinen O."/>
            <person name="Hibbett D.S."/>
            <person name="Nagy L.G."/>
        </authorList>
    </citation>
    <scope>NUCLEOTIDE SEQUENCE [LARGE SCALE GENOMIC DNA]</scope>
    <source>
        <strain evidence="3 4">CBS 121175</strain>
    </source>
</reference>
<keyword evidence="4" id="KW-1185">Reference proteome</keyword>
<feature type="signal peptide" evidence="2">
    <location>
        <begin position="1"/>
        <end position="23"/>
    </location>
</feature>